<proteinExistence type="predicted"/>
<feature type="region of interest" description="Disordered" evidence="1">
    <location>
        <begin position="134"/>
        <end position="231"/>
    </location>
</feature>
<evidence type="ECO:0000313" key="2">
    <source>
        <dbReference type="EMBL" id="PWC29433.1"/>
    </source>
</evidence>
<gene>
    <name evidence="2" type="ORF">CR165_05625</name>
</gene>
<dbReference type="Proteomes" id="UP000245048">
    <property type="component" value="Unassembled WGS sequence"/>
</dbReference>
<protein>
    <recommendedName>
        <fullName evidence="4">ATP synthase F0 subunit B</fullName>
    </recommendedName>
</protein>
<evidence type="ECO:0000313" key="3">
    <source>
        <dbReference type="Proteomes" id="UP000245048"/>
    </source>
</evidence>
<feature type="region of interest" description="Disordered" evidence="1">
    <location>
        <begin position="1"/>
        <end position="49"/>
    </location>
</feature>
<evidence type="ECO:0008006" key="4">
    <source>
        <dbReference type="Google" id="ProtNLM"/>
    </source>
</evidence>
<feature type="compositionally biased region" description="Gly residues" evidence="1">
    <location>
        <begin position="161"/>
        <end position="178"/>
    </location>
</feature>
<evidence type="ECO:0000256" key="1">
    <source>
        <dbReference type="SAM" id="MobiDB-lite"/>
    </source>
</evidence>
<organism evidence="2 3">
    <name type="scientific">Teichococcus aestuarii</name>
    <dbReference type="NCBI Taxonomy" id="568898"/>
    <lineage>
        <taxon>Bacteria</taxon>
        <taxon>Pseudomonadati</taxon>
        <taxon>Pseudomonadota</taxon>
        <taxon>Alphaproteobacteria</taxon>
        <taxon>Acetobacterales</taxon>
        <taxon>Roseomonadaceae</taxon>
        <taxon>Roseomonas</taxon>
    </lineage>
</organism>
<comment type="caution">
    <text evidence="2">The sequence shown here is derived from an EMBL/GenBank/DDBJ whole genome shotgun (WGS) entry which is preliminary data.</text>
</comment>
<keyword evidence="3" id="KW-1185">Reference proteome</keyword>
<dbReference type="EMBL" id="PDOA01000003">
    <property type="protein sequence ID" value="PWC29433.1"/>
    <property type="molecule type" value="Genomic_DNA"/>
</dbReference>
<sequence length="231" mass="23059">MPDIRQDAKDAAASLAEEAKQKKRDITEAATERAESLAEQGKAAGAERAEGLAHAVRRVADDLEDSSPEIARHVRAAAESVEGISSSLRERSVGELVEQVNGFARRQPTAFFGAAVLAGFAITRFARVGLSEGMSGGARTGGAQRSSHSAGMGAEPAMGAGRTGYGTGTGSTGTGTAGAAGPAPGWVSNPAAPGAPSKPVTMPAATLGGAAAHRPGTGQPGSMPRGDEVTS</sequence>
<accession>A0A2U1V6C0</accession>
<dbReference type="AlphaFoldDB" id="A0A2U1V6C0"/>
<feature type="compositionally biased region" description="Low complexity" evidence="1">
    <location>
        <begin position="150"/>
        <end position="160"/>
    </location>
</feature>
<name>A0A2U1V6C0_9PROT</name>
<feature type="compositionally biased region" description="Basic and acidic residues" evidence="1">
    <location>
        <begin position="17"/>
        <end position="36"/>
    </location>
</feature>
<feature type="compositionally biased region" description="Basic and acidic residues" evidence="1">
    <location>
        <begin position="1"/>
        <end position="10"/>
    </location>
</feature>
<reference evidence="3" key="1">
    <citation type="submission" date="2017-10" db="EMBL/GenBank/DDBJ databases">
        <authorList>
            <person name="Toshchakov S.V."/>
            <person name="Goeva M.A."/>
        </authorList>
    </citation>
    <scope>NUCLEOTIDE SEQUENCE [LARGE SCALE GENOMIC DNA]</scope>
    <source>
        <strain evidence="3">JR1/69-1-13</strain>
    </source>
</reference>